<evidence type="ECO:0000313" key="2">
    <source>
        <dbReference type="EMBL" id="SCZ80658.1"/>
    </source>
</evidence>
<sequence length="451" mass="52626">MNEKLPMLSKEQLDEVGKELLPVESLRETLELNEKGNPKATLANVVRILKQDPFFIGAIRLNEFTGRIDVVRDLGWKREQDTLDDTDMAYIALYIEENYGISYNSSLEKAIQVVANENRYHPIRDILKSLVWDGMPRLENMLTHFYGVEKTELVKESLKIFLLGAVSRVFTPGCKFEIFLCLVGNQGIGKSTFFRFLAIKDEWFSDDLRRLDDEKVVVKLQSHWFIEMAEMLTMLNSKHDEDIKNFLSRQKDTYRTPYSKHPKDPKRQCVFGGTSNKLEILPMDKSGNRRIIPIETHGDKAEVHILADEEYSRNYILQVWAEVMEIYRSGNFSLTLPKHLDSELAKYQQRFTPEDNDQESIEFFLSNTHEKYVCVKMLAYEALGYSQYDQLKKSDSNKISEIMHHNPDWEAIGTRTVSKYGRVRAWRRKNDSISDECFIEAPEQMEIPFNN</sequence>
<dbReference type="Pfam" id="PF05272">
    <property type="entry name" value="VapE-like_dom"/>
    <property type="match status" value="1"/>
</dbReference>
<evidence type="ECO:0000259" key="1">
    <source>
        <dbReference type="Pfam" id="PF05272"/>
    </source>
</evidence>
<dbReference type="AlphaFoldDB" id="A0A1G5S3C1"/>
<reference evidence="2 3" key="1">
    <citation type="submission" date="2016-10" db="EMBL/GenBank/DDBJ databases">
        <authorList>
            <person name="de Groot N.N."/>
        </authorList>
    </citation>
    <scope>NUCLEOTIDE SEQUENCE [LARGE SCALE GENOMIC DNA]</scope>
    <source>
        <strain evidence="2 3">DSM 10317</strain>
    </source>
</reference>
<organism evidence="2 3">
    <name type="scientific">Pseudobutyrivibrio xylanivorans</name>
    <dbReference type="NCBI Taxonomy" id="185007"/>
    <lineage>
        <taxon>Bacteria</taxon>
        <taxon>Bacillati</taxon>
        <taxon>Bacillota</taxon>
        <taxon>Clostridia</taxon>
        <taxon>Lachnospirales</taxon>
        <taxon>Lachnospiraceae</taxon>
        <taxon>Pseudobutyrivibrio</taxon>
    </lineage>
</organism>
<evidence type="ECO:0000313" key="3">
    <source>
        <dbReference type="Proteomes" id="UP000199428"/>
    </source>
</evidence>
<accession>A0A1G5S3C1</accession>
<dbReference type="PANTHER" id="PTHR34985">
    <property type="entry name" value="SLR0554 PROTEIN"/>
    <property type="match status" value="1"/>
</dbReference>
<dbReference type="EMBL" id="FMWK01000015">
    <property type="protein sequence ID" value="SCZ80658.1"/>
    <property type="molecule type" value="Genomic_DNA"/>
</dbReference>
<dbReference type="PANTHER" id="PTHR34985:SF1">
    <property type="entry name" value="SLR0554 PROTEIN"/>
    <property type="match status" value="1"/>
</dbReference>
<dbReference type="RefSeq" id="WP_242870464.1">
    <property type="nucleotide sequence ID" value="NZ_FMWK01000015.1"/>
</dbReference>
<protein>
    <submittedName>
        <fullName evidence="2">Virulence-associated protein E</fullName>
    </submittedName>
</protein>
<feature type="domain" description="Virulence-associated protein E-like" evidence="1">
    <location>
        <begin position="127"/>
        <end position="351"/>
    </location>
</feature>
<dbReference type="InterPro" id="IPR007936">
    <property type="entry name" value="VapE-like_dom"/>
</dbReference>
<dbReference type="Proteomes" id="UP000199428">
    <property type="component" value="Unassembled WGS sequence"/>
</dbReference>
<proteinExistence type="predicted"/>
<gene>
    <name evidence="2" type="ORF">SAMN02910350_02408</name>
</gene>
<name>A0A1G5S3C1_PSEXY</name>